<feature type="signal peptide" evidence="1">
    <location>
        <begin position="1"/>
        <end position="19"/>
    </location>
</feature>
<protein>
    <recommendedName>
        <fullName evidence="4">Lipoprotein</fullName>
    </recommendedName>
</protein>
<dbReference type="RefSeq" id="WP_125135328.1">
    <property type="nucleotide sequence ID" value="NZ_RRUC01000045.1"/>
</dbReference>
<dbReference type="PROSITE" id="PS51257">
    <property type="entry name" value="PROKAR_LIPOPROTEIN"/>
    <property type="match status" value="1"/>
</dbReference>
<dbReference type="Proteomes" id="UP000276010">
    <property type="component" value="Unassembled WGS sequence"/>
</dbReference>
<accession>A0A426FG59</accession>
<dbReference type="AlphaFoldDB" id="A0A426FG59"/>
<keyword evidence="1" id="KW-0732">Signal</keyword>
<dbReference type="Pfam" id="PF17311">
    <property type="entry name" value="DUF5358"/>
    <property type="match status" value="1"/>
</dbReference>
<proteinExistence type="predicted"/>
<evidence type="ECO:0000313" key="2">
    <source>
        <dbReference type="EMBL" id="RRN01041.1"/>
    </source>
</evidence>
<organism evidence="2 3">
    <name type="scientific">Bibersteinia trehalosi</name>
    <name type="common">Pasteurella trehalosi</name>
    <dbReference type="NCBI Taxonomy" id="47735"/>
    <lineage>
        <taxon>Bacteria</taxon>
        <taxon>Pseudomonadati</taxon>
        <taxon>Pseudomonadota</taxon>
        <taxon>Gammaproteobacteria</taxon>
        <taxon>Pasteurellales</taxon>
        <taxon>Pasteurellaceae</taxon>
        <taxon>Bibersteinia</taxon>
    </lineage>
</organism>
<gene>
    <name evidence="2" type="ORF">EIM44_10330</name>
</gene>
<dbReference type="EMBL" id="RRUC01000045">
    <property type="protein sequence ID" value="RRN01041.1"/>
    <property type="molecule type" value="Genomic_DNA"/>
</dbReference>
<reference evidence="2 3" key="1">
    <citation type="submission" date="2018-11" db="EMBL/GenBank/DDBJ databases">
        <title>Whole genome sequence of Bibersteinia trehalosi strain OADDL-BT1 an multidrug resistant pathogen isolate.</title>
        <authorList>
            <person name="Couger M."/>
            <person name="Ramachandran A."/>
        </authorList>
    </citation>
    <scope>NUCLEOTIDE SEQUENCE [LARGE SCALE GENOMIC DNA]</scope>
    <source>
        <strain evidence="2 3">OADDL-BT1</strain>
    </source>
</reference>
<name>A0A426FG59_BIBTR</name>
<evidence type="ECO:0008006" key="4">
    <source>
        <dbReference type="Google" id="ProtNLM"/>
    </source>
</evidence>
<feature type="chain" id="PRO_5019249477" description="Lipoprotein" evidence="1">
    <location>
        <begin position="20"/>
        <end position="260"/>
    </location>
</feature>
<evidence type="ECO:0000313" key="3">
    <source>
        <dbReference type="Proteomes" id="UP000276010"/>
    </source>
</evidence>
<comment type="caution">
    <text evidence="2">The sequence shown here is derived from an EMBL/GenBank/DDBJ whole genome shotgun (WGS) entry which is preliminary data.</text>
</comment>
<sequence>MKKKLIISVLLGALLTACASPKYKISDQRVKNWIGLANDIEQCINPNLTNEASYSLLSKEERSLFVDYGYDLLSQMIGGQQYQMMKSDPKSWAYFKEKHTEFNNNIKANLLTSAQCEAYKAKFANDLVALRQKNLAIAQQKQAERKRNAEIRQKSEAFRSAVHAEILKSVVRQVTGNMTPSETALAVARQQQIQQNSQAQQQLYMHQQQLDMQQRQNQAMLEMQERQHQERMQMMQNNQNRSYDVSCNNYGGYTTRCQVR</sequence>
<evidence type="ECO:0000256" key="1">
    <source>
        <dbReference type="SAM" id="SignalP"/>
    </source>
</evidence>
<dbReference type="InterPro" id="IPR035279">
    <property type="entry name" value="DUF5358"/>
</dbReference>